<feature type="compositionally biased region" description="Polar residues" evidence="3">
    <location>
        <begin position="527"/>
        <end position="542"/>
    </location>
</feature>
<dbReference type="InterPro" id="IPR028942">
    <property type="entry name" value="WHIM1_dom"/>
</dbReference>
<evidence type="ECO:0000256" key="1">
    <source>
        <dbReference type="ARBA" id="ARBA00004123"/>
    </source>
</evidence>
<dbReference type="OrthoDB" id="349045at2759"/>
<dbReference type="Proteomes" id="UP000700596">
    <property type="component" value="Unassembled WGS sequence"/>
</dbReference>
<comment type="caution">
    <text evidence="5">The sequence shown here is derived from an EMBL/GenBank/DDBJ whole genome shotgun (WGS) entry which is preliminary data.</text>
</comment>
<protein>
    <recommendedName>
        <fullName evidence="4">WHIM1 domain-containing protein</fullName>
    </recommendedName>
</protein>
<evidence type="ECO:0000256" key="3">
    <source>
        <dbReference type="SAM" id="MobiDB-lite"/>
    </source>
</evidence>
<proteinExistence type="predicted"/>
<gene>
    <name evidence="5" type="ORF">B0J11DRAFT_436756</name>
</gene>
<evidence type="ECO:0000259" key="4">
    <source>
        <dbReference type="Pfam" id="PF15612"/>
    </source>
</evidence>
<dbReference type="EMBL" id="JAGMWT010000009">
    <property type="protein sequence ID" value="KAH7122509.1"/>
    <property type="molecule type" value="Genomic_DNA"/>
</dbReference>
<dbReference type="Pfam" id="PF15612">
    <property type="entry name" value="WHIM1"/>
    <property type="match status" value="1"/>
</dbReference>
<evidence type="ECO:0000313" key="6">
    <source>
        <dbReference type="Proteomes" id="UP000700596"/>
    </source>
</evidence>
<reference evidence="5" key="1">
    <citation type="journal article" date="2021" name="Nat. Commun.">
        <title>Genetic determinants of endophytism in the Arabidopsis root mycobiome.</title>
        <authorList>
            <person name="Mesny F."/>
            <person name="Miyauchi S."/>
            <person name="Thiergart T."/>
            <person name="Pickel B."/>
            <person name="Atanasova L."/>
            <person name="Karlsson M."/>
            <person name="Huettel B."/>
            <person name="Barry K.W."/>
            <person name="Haridas S."/>
            <person name="Chen C."/>
            <person name="Bauer D."/>
            <person name="Andreopoulos W."/>
            <person name="Pangilinan J."/>
            <person name="LaButti K."/>
            <person name="Riley R."/>
            <person name="Lipzen A."/>
            <person name="Clum A."/>
            <person name="Drula E."/>
            <person name="Henrissat B."/>
            <person name="Kohler A."/>
            <person name="Grigoriev I.V."/>
            <person name="Martin F.M."/>
            <person name="Hacquard S."/>
        </authorList>
    </citation>
    <scope>NUCLEOTIDE SEQUENCE</scope>
    <source>
        <strain evidence="5">MPI-CAGE-CH-0243</strain>
    </source>
</reference>
<evidence type="ECO:0000256" key="2">
    <source>
        <dbReference type="ARBA" id="ARBA00023242"/>
    </source>
</evidence>
<feature type="compositionally biased region" description="Acidic residues" evidence="3">
    <location>
        <begin position="446"/>
        <end position="491"/>
    </location>
</feature>
<sequence>MVDSDSSLSSPPATDDEMPVPVARAKSTAATPQNKKKQKKNSTILSFFKNKSPSPVRKKRPASPPHEMVPEDNPDIAFIVMFRSRFTEAFPAKTPHFGPQDIERGVAEGLPSPQIEGLLCAILGLVLNRKKPIEKGHYGRALEEAISTQKSQWPREWAGTNPLSGARSFNTMSPTERLTLLKTLILWGLSTSEVVNTMIKEGYKSRTSKEKNDTNITLSVQPWGRDGDNRRYWLIEGQDDTAFRVYRENNPKLKTITWWSVAGSIEEIRALAQKLKDEDGTKEAKLLSDKMLNAIPRFEATEEKRKRREYRQARKARFEPGFSLYEGRTRGKRMKYTFSDEDDETSEAGSTRRSTRTSRRETPSLGPTVTASGRQVRSRATGLYGESLLSGQTTEGASPATGDYVRSDVSEEPHAPQGRATRGNGAGDTDGWQKSRKHTEAYNSADEMDDEDDATSWDGGDEEDEADQMDVDDEDDEEDDDDDNDDYGSGEEEPRTLVVQLKYPKGSFNGTTNASKVEESPAVPAEQDNSSSAKQSLPESTSAAPAPAPPVAPPQQSTSNGDSISATTAESTKQPPTPTKKYDLPALQSAFSAPTPPYASPENGTSKPIEPLHSPFQKQALPST</sequence>
<comment type="subcellular location">
    <subcellularLocation>
        <location evidence="1">Nucleus</location>
    </subcellularLocation>
</comment>
<accession>A0A9P9IKA3</accession>
<feature type="compositionally biased region" description="Polar residues" evidence="3">
    <location>
        <begin position="365"/>
        <end position="375"/>
    </location>
</feature>
<dbReference type="GO" id="GO:0005634">
    <property type="term" value="C:nucleus"/>
    <property type="evidence" value="ECO:0007669"/>
    <property type="project" value="UniProtKB-SubCell"/>
</dbReference>
<feature type="compositionally biased region" description="Polar residues" evidence="3">
    <location>
        <begin position="555"/>
        <end position="574"/>
    </location>
</feature>
<feature type="domain" description="WHIM1" evidence="4">
    <location>
        <begin position="155"/>
        <end position="199"/>
    </location>
</feature>
<dbReference type="PANTHER" id="PTHR42107">
    <property type="entry name" value="YALI0D24453P"/>
    <property type="match status" value="1"/>
</dbReference>
<keyword evidence="2" id="KW-0539">Nucleus</keyword>
<organism evidence="5 6">
    <name type="scientific">Dendryphion nanum</name>
    <dbReference type="NCBI Taxonomy" id="256645"/>
    <lineage>
        <taxon>Eukaryota</taxon>
        <taxon>Fungi</taxon>
        <taxon>Dikarya</taxon>
        <taxon>Ascomycota</taxon>
        <taxon>Pezizomycotina</taxon>
        <taxon>Dothideomycetes</taxon>
        <taxon>Pleosporomycetidae</taxon>
        <taxon>Pleosporales</taxon>
        <taxon>Torulaceae</taxon>
        <taxon>Dendryphion</taxon>
    </lineage>
</organism>
<evidence type="ECO:0000313" key="5">
    <source>
        <dbReference type="EMBL" id="KAH7122509.1"/>
    </source>
</evidence>
<feature type="region of interest" description="Disordered" evidence="3">
    <location>
        <begin position="1"/>
        <end position="72"/>
    </location>
</feature>
<feature type="compositionally biased region" description="Polar residues" evidence="3">
    <location>
        <begin position="41"/>
        <end position="53"/>
    </location>
</feature>
<dbReference type="PANTHER" id="PTHR42107:SF1">
    <property type="entry name" value="WHIM1 DOMAIN-CONTAINING PROTEIN"/>
    <property type="match status" value="1"/>
</dbReference>
<name>A0A9P9IKA3_9PLEO</name>
<dbReference type="AlphaFoldDB" id="A0A9P9IKA3"/>
<keyword evidence="6" id="KW-1185">Reference proteome</keyword>
<feature type="compositionally biased region" description="Polar residues" evidence="3">
    <location>
        <begin position="1"/>
        <end position="12"/>
    </location>
</feature>
<feature type="region of interest" description="Disordered" evidence="3">
    <location>
        <begin position="335"/>
        <end position="624"/>
    </location>
</feature>
<feature type="compositionally biased region" description="Basic and acidic residues" evidence="3">
    <location>
        <begin position="405"/>
        <end position="414"/>
    </location>
</feature>